<comment type="caution">
    <text evidence="2">The sequence shown here is derived from an EMBL/GenBank/DDBJ whole genome shotgun (WGS) entry which is preliminary data.</text>
</comment>
<gene>
    <name evidence="2" type="ORF">E2C01_061112</name>
</gene>
<dbReference type="AlphaFoldDB" id="A0A5B7H9W0"/>
<feature type="region of interest" description="Disordered" evidence="1">
    <location>
        <begin position="1"/>
        <end position="38"/>
    </location>
</feature>
<accession>A0A5B7H9W0</accession>
<evidence type="ECO:0000313" key="3">
    <source>
        <dbReference type="Proteomes" id="UP000324222"/>
    </source>
</evidence>
<name>A0A5B7H9W0_PORTR</name>
<evidence type="ECO:0000313" key="2">
    <source>
        <dbReference type="EMBL" id="MPC66953.1"/>
    </source>
</evidence>
<proteinExistence type="predicted"/>
<keyword evidence="3" id="KW-1185">Reference proteome</keyword>
<dbReference type="EMBL" id="VSRR010025556">
    <property type="protein sequence ID" value="MPC66953.1"/>
    <property type="molecule type" value="Genomic_DNA"/>
</dbReference>
<dbReference type="Proteomes" id="UP000324222">
    <property type="component" value="Unassembled WGS sequence"/>
</dbReference>
<feature type="compositionally biased region" description="Polar residues" evidence="1">
    <location>
        <begin position="18"/>
        <end position="30"/>
    </location>
</feature>
<evidence type="ECO:0000256" key="1">
    <source>
        <dbReference type="SAM" id="MobiDB-lite"/>
    </source>
</evidence>
<organism evidence="2 3">
    <name type="scientific">Portunus trituberculatus</name>
    <name type="common">Swimming crab</name>
    <name type="synonym">Neptunus trituberculatus</name>
    <dbReference type="NCBI Taxonomy" id="210409"/>
    <lineage>
        <taxon>Eukaryota</taxon>
        <taxon>Metazoa</taxon>
        <taxon>Ecdysozoa</taxon>
        <taxon>Arthropoda</taxon>
        <taxon>Crustacea</taxon>
        <taxon>Multicrustacea</taxon>
        <taxon>Malacostraca</taxon>
        <taxon>Eumalacostraca</taxon>
        <taxon>Eucarida</taxon>
        <taxon>Decapoda</taxon>
        <taxon>Pleocyemata</taxon>
        <taxon>Brachyura</taxon>
        <taxon>Eubrachyura</taxon>
        <taxon>Portunoidea</taxon>
        <taxon>Portunidae</taxon>
        <taxon>Portuninae</taxon>
        <taxon>Portunus</taxon>
    </lineage>
</organism>
<reference evidence="2 3" key="1">
    <citation type="submission" date="2019-05" db="EMBL/GenBank/DDBJ databases">
        <title>Another draft genome of Portunus trituberculatus and its Hox gene families provides insights of decapod evolution.</title>
        <authorList>
            <person name="Jeong J.-H."/>
            <person name="Song I."/>
            <person name="Kim S."/>
            <person name="Choi T."/>
            <person name="Kim D."/>
            <person name="Ryu S."/>
            <person name="Kim W."/>
        </authorList>
    </citation>
    <scope>NUCLEOTIDE SEQUENCE [LARGE SCALE GENOMIC DNA]</scope>
    <source>
        <tissue evidence="2">Muscle</tissue>
    </source>
</reference>
<sequence>MMSTIIGKSDRSVPHPSSHITGAVTQSTTGKPPPTDTMEHFNGQEERRAALNTDNIFGLVSADERPTNHSNS</sequence>
<protein>
    <submittedName>
        <fullName evidence="2">Uncharacterized protein</fullName>
    </submittedName>
</protein>